<proteinExistence type="predicted"/>
<name>A0A6C0BQH8_9ZZZZ</name>
<reference evidence="1" key="1">
    <citation type="journal article" date="2020" name="Nature">
        <title>Giant virus diversity and host interactions through global metagenomics.</title>
        <authorList>
            <person name="Schulz F."/>
            <person name="Roux S."/>
            <person name="Paez-Espino D."/>
            <person name="Jungbluth S."/>
            <person name="Walsh D.A."/>
            <person name="Denef V.J."/>
            <person name="McMahon K.D."/>
            <person name="Konstantinidis K.T."/>
            <person name="Eloe-Fadrosh E.A."/>
            <person name="Kyrpides N.C."/>
            <person name="Woyke T."/>
        </authorList>
    </citation>
    <scope>NUCLEOTIDE SEQUENCE</scope>
    <source>
        <strain evidence="1">GVMAG-M-3300018080-19</strain>
    </source>
</reference>
<sequence length="35" mass="4018">MSSHGLEEIDKCTMINIIQQYLRTQFKKSLEGTAC</sequence>
<organism evidence="1">
    <name type="scientific">viral metagenome</name>
    <dbReference type="NCBI Taxonomy" id="1070528"/>
    <lineage>
        <taxon>unclassified sequences</taxon>
        <taxon>metagenomes</taxon>
        <taxon>organismal metagenomes</taxon>
    </lineage>
</organism>
<evidence type="ECO:0000313" key="1">
    <source>
        <dbReference type="EMBL" id="QHS93884.1"/>
    </source>
</evidence>
<protein>
    <submittedName>
        <fullName evidence="1">Uncharacterized protein</fullName>
    </submittedName>
</protein>
<accession>A0A6C0BQH8</accession>
<dbReference type="EMBL" id="MN739211">
    <property type="protein sequence ID" value="QHS93884.1"/>
    <property type="molecule type" value="Genomic_DNA"/>
</dbReference>
<dbReference type="AlphaFoldDB" id="A0A6C0BQH8"/>